<keyword evidence="1" id="KW-1133">Transmembrane helix</keyword>
<dbReference type="EMBL" id="LJZR01000014">
    <property type="protein sequence ID" value="KPQ35135.1"/>
    <property type="molecule type" value="Genomic_DNA"/>
</dbReference>
<dbReference type="Pfam" id="PF04278">
    <property type="entry name" value="Tic22"/>
    <property type="match status" value="1"/>
</dbReference>
<name>A0A0P8DFL1_9CYAN</name>
<dbReference type="AlphaFoldDB" id="A0A0P8DFL1"/>
<evidence type="ECO:0000313" key="3">
    <source>
        <dbReference type="Proteomes" id="UP000050465"/>
    </source>
</evidence>
<keyword evidence="1" id="KW-0812">Transmembrane</keyword>
<dbReference type="InterPro" id="IPR007378">
    <property type="entry name" value="Tic22-like"/>
</dbReference>
<dbReference type="STRING" id="1666911.HLUCCA11_11995"/>
<keyword evidence="1" id="KW-0472">Membrane</keyword>
<evidence type="ECO:0000313" key="2">
    <source>
        <dbReference type="EMBL" id="KPQ35135.1"/>
    </source>
</evidence>
<dbReference type="Proteomes" id="UP000050465">
    <property type="component" value="Unassembled WGS sequence"/>
</dbReference>
<feature type="transmembrane region" description="Helical" evidence="1">
    <location>
        <begin position="20"/>
        <end position="40"/>
    </location>
</feature>
<dbReference type="PANTHER" id="PTHR33926">
    <property type="entry name" value="PROTEIN TIC 22, CHLOROPLASTIC"/>
    <property type="match status" value="1"/>
</dbReference>
<sequence>MNFFIRHQMSKKVTATAVKALLKAAILGTIGAGLVGISTITRPAIALTTEQVSEKLAQVPVYVIGSEQGLVLISANREGEPTEPSLFVFMNEEDANNFLTRANENNPEFAPNAEVTLTSLENLYKESVAGDNGTLRLTYFPEAEEVSQASAINTEYRGGVPLFYAQFEDGSLVPVPQGDGAIYPLFFSSADLQAQLDNLAETDPEARAAITIGVLPLEAMLLEMQNEDYETLQRIELLPDSETINNIRQNNP</sequence>
<protein>
    <submittedName>
        <fullName evidence="2">Tic22-like family</fullName>
    </submittedName>
</protein>
<proteinExistence type="predicted"/>
<dbReference type="PANTHER" id="PTHR33926:SF4">
    <property type="entry name" value="PROTEIN TIC 22, CHLOROPLASTIC"/>
    <property type="match status" value="1"/>
</dbReference>
<organism evidence="2 3">
    <name type="scientific">Phormidesmis priestleyi Ana</name>
    <dbReference type="NCBI Taxonomy" id="1666911"/>
    <lineage>
        <taxon>Bacteria</taxon>
        <taxon>Bacillati</taxon>
        <taxon>Cyanobacteriota</taxon>
        <taxon>Cyanophyceae</taxon>
        <taxon>Leptolyngbyales</taxon>
        <taxon>Leptolyngbyaceae</taxon>
        <taxon>Phormidesmis</taxon>
    </lineage>
</organism>
<accession>A0A0P8DFL1</accession>
<comment type="caution">
    <text evidence="2">The sequence shown here is derived from an EMBL/GenBank/DDBJ whole genome shotgun (WGS) entry which is preliminary data.</text>
</comment>
<reference evidence="2 3" key="1">
    <citation type="submission" date="2015-09" db="EMBL/GenBank/DDBJ databases">
        <title>Identification and resolution of microdiversity through metagenomic sequencing of parallel consortia.</title>
        <authorList>
            <person name="Nelson W.C."/>
            <person name="Romine M.F."/>
            <person name="Lindemann S.R."/>
        </authorList>
    </citation>
    <scope>NUCLEOTIDE SEQUENCE [LARGE SCALE GENOMIC DNA]</scope>
    <source>
        <strain evidence="2">Ana</strain>
    </source>
</reference>
<dbReference type="Gene3D" id="3.40.1350.100">
    <property type="match status" value="1"/>
</dbReference>
<evidence type="ECO:0000256" key="1">
    <source>
        <dbReference type="SAM" id="Phobius"/>
    </source>
</evidence>
<gene>
    <name evidence="2" type="ORF">HLUCCA11_11995</name>
</gene>
<dbReference type="GO" id="GO:0015031">
    <property type="term" value="P:protein transport"/>
    <property type="evidence" value="ECO:0007669"/>
    <property type="project" value="InterPro"/>
</dbReference>